<dbReference type="EMBL" id="VSSQ01053810">
    <property type="protein sequence ID" value="MPN07808.1"/>
    <property type="molecule type" value="Genomic_DNA"/>
</dbReference>
<reference evidence="2" key="1">
    <citation type="submission" date="2019-08" db="EMBL/GenBank/DDBJ databases">
        <authorList>
            <person name="Kucharzyk K."/>
            <person name="Murdoch R.W."/>
            <person name="Higgins S."/>
            <person name="Loffler F."/>
        </authorList>
    </citation>
    <scope>NUCLEOTIDE SEQUENCE</scope>
</reference>
<organism evidence="2">
    <name type="scientific">bioreactor metagenome</name>
    <dbReference type="NCBI Taxonomy" id="1076179"/>
    <lineage>
        <taxon>unclassified sequences</taxon>
        <taxon>metagenomes</taxon>
        <taxon>ecological metagenomes</taxon>
    </lineage>
</organism>
<comment type="caution">
    <text evidence="2">The sequence shown here is derived from an EMBL/GenBank/DDBJ whole genome shotgun (WGS) entry which is preliminary data.</text>
</comment>
<evidence type="ECO:0000313" key="2">
    <source>
        <dbReference type="EMBL" id="MPN07808.1"/>
    </source>
</evidence>
<evidence type="ECO:0000256" key="1">
    <source>
        <dbReference type="SAM" id="MobiDB-lite"/>
    </source>
</evidence>
<dbReference type="AlphaFoldDB" id="A0A645F0G6"/>
<proteinExistence type="predicted"/>
<name>A0A645F0G6_9ZZZZ</name>
<protein>
    <submittedName>
        <fullName evidence="2">Uncharacterized protein</fullName>
    </submittedName>
</protein>
<accession>A0A645F0G6</accession>
<feature type="region of interest" description="Disordered" evidence="1">
    <location>
        <begin position="66"/>
        <end position="136"/>
    </location>
</feature>
<sequence>MLDAPTFYGGGNLLEITSRVPATATVATSAAATTSGDSVPPLLTEACEQDPRPGQTFRTLLNIATGMEPRTRTMDTNGDGRVTPDDALASRATTARHELRLPSSTGAQTREGSDGRTDHLEAPPTRMVRPSWRQLQ</sequence>
<feature type="compositionally biased region" description="Basic and acidic residues" evidence="1">
    <location>
        <begin position="111"/>
        <end position="121"/>
    </location>
</feature>
<gene>
    <name evidence="2" type="ORF">SDC9_155080</name>
</gene>